<dbReference type="GeneID" id="3873233"/>
<dbReference type="SMR" id="Q1K5N4"/>
<dbReference type="KEGG" id="ncr:NCU05100"/>
<evidence type="ECO:0000313" key="1">
    <source>
        <dbReference type="EMBL" id="EAA27850.1"/>
    </source>
</evidence>
<dbReference type="HOGENOM" id="CLU_1129339_0_0_1"/>
<organism evidence="1 2">
    <name type="scientific">Neurospora crassa (strain ATCC 24698 / 74-OR23-1A / CBS 708.71 / DSM 1257 / FGSC 987)</name>
    <dbReference type="NCBI Taxonomy" id="367110"/>
    <lineage>
        <taxon>Eukaryota</taxon>
        <taxon>Fungi</taxon>
        <taxon>Dikarya</taxon>
        <taxon>Ascomycota</taxon>
        <taxon>Pezizomycotina</taxon>
        <taxon>Sordariomycetes</taxon>
        <taxon>Sordariomycetidae</taxon>
        <taxon>Sordariales</taxon>
        <taxon>Sordariaceae</taxon>
        <taxon>Neurospora</taxon>
    </lineage>
</organism>
<proteinExistence type="predicted"/>
<dbReference type="InParanoid" id="Q1K5N4"/>
<accession>Q1K5N4</accession>
<dbReference type="AlphaFoldDB" id="Q1K5N4"/>
<dbReference type="VEuPathDB" id="FungiDB:NCU05100"/>
<dbReference type="OrthoDB" id="4577530at2759"/>
<sequence length="248" mass="28596">MERMLDTWKISRKLFDEIQKPGSFPNFSFFESGQTLHIGFRWSSTPGSYLIFLGSMFPVNTSRYNALSHPIDQFRGVFSHRGVLTPTWNEDVMKSGENTFGRREGTPLRLPVMMLNQCEKHLESSIQRQAEKVEEIQDLLSYTLGAKYPSSARLHAQHRDLTTSIFTLRNSCRNLMEICSGLVSASEAFNSPKYAADDHLRRLKVLRDGIEKIHARLKFHLNRIHYLENIHIQSTKSMAALKQLMFSN</sequence>
<evidence type="ECO:0000313" key="2">
    <source>
        <dbReference type="Proteomes" id="UP000001805"/>
    </source>
</evidence>
<dbReference type="Proteomes" id="UP000001805">
    <property type="component" value="Chromosome 5, Linkage Group VI"/>
</dbReference>
<dbReference type="RefSeq" id="XP_957086.1">
    <property type="nucleotide sequence ID" value="XM_951993.1"/>
</dbReference>
<reference evidence="1 2" key="1">
    <citation type="journal article" date="2003" name="Nature">
        <title>The genome sequence of the filamentous fungus Neurospora crassa.</title>
        <authorList>
            <person name="Galagan J.E."/>
            <person name="Calvo S.E."/>
            <person name="Borkovich K.A."/>
            <person name="Selker E.U."/>
            <person name="Read N.D."/>
            <person name="Jaffe D."/>
            <person name="FitzHugh W."/>
            <person name="Ma L.J."/>
            <person name="Smirnov S."/>
            <person name="Purcell S."/>
            <person name="Rehman B."/>
            <person name="Elkins T."/>
            <person name="Engels R."/>
            <person name="Wang S."/>
            <person name="Nielsen C.B."/>
            <person name="Butler J."/>
            <person name="Endrizzi M."/>
            <person name="Qui D."/>
            <person name="Ianakiev P."/>
            <person name="Bell-Pedersen D."/>
            <person name="Nelson M.A."/>
            <person name="Werner-Washburne M."/>
            <person name="Selitrennikoff C.P."/>
            <person name="Kinsey J.A."/>
            <person name="Braun E.L."/>
            <person name="Zelter A."/>
            <person name="Schulte U."/>
            <person name="Kothe G.O."/>
            <person name="Jedd G."/>
            <person name="Mewes W."/>
            <person name="Staben C."/>
            <person name="Marcotte E."/>
            <person name="Greenberg D."/>
            <person name="Roy A."/>
            <person name="Foley K."/>
            <person name="Naylor J."/>
            <person name="Stange-Thomann N."/>
            <person name="Barrett R."/>
            <person name="Gnerre S."/>
            <person name="Kamal M."/>
            <person name="Kamvysselis M."/>
            <person name="Mauceli E."/>
            <person name="Bielke C."/>
            <person name="Rudd S."/>
            <person name="Frishman D."/>
            <person name="Krystofova S."/>
            <person name="Rasmussen C."/>
            <person name="Metzenberg R.L."/>
            <person name="Perkins D.D."/>
            <person name="Kroken S."/>
            <person name="Cogoni C."/>
            <person name="Macino G."/>
            <person name="Catcheside D."/>
            <person name="Li W."/>
            <person name="Pratt R.J."/>
            <person name="Osmani S.A."/>
            <person name="DeSouza C.P."/>
            <person name="Glass L."/>
            <person name="Orbach M.J."/>
            <person name="Berglund J.A."/>
            <person name="Voelker R."/>
            <person name="Yarden O."/>
            <person name="Plamann M."/>
            <person name="Seiler S."/>
            <person name="Dunlap J."/>
            <person name="Radford A."/>
            <person name="Aramayo R."/>
            <person name="Natvig D.O."/>
            <person name="Alex L.A."/>
            <person name="Mannhaupt G."/>
            <person name="Ebbole D.J."/>
            <person name="Freitag M."/>
            <person name="Paulsen I."/>
            <person name="Sachs M.S."/>
            <person name="Lander E.S."/>
            <person name="Nusbaum C."/>
            <person name="Birren B."/>
        </authorList>
    </citation>
    <scope>NUCLEOTIDE SEQUENCE [LARGE SCALE GENOMIC DNA]</scope>
    <source>
        <strain evidence="2">ATCC 24698 / 74-OR23-1A / CBS 708.71 / DSM 1257 / FGSC 987</strain>
    </source>
</reference>
<dbReference type="PaxDb" id="5141-EFNCRP00000001463"/>
<protein>
    <submittedName>
        <fullName evidence="1">Uncharacterized protein</fullName>
    </submittedName>
</protein>
<name>Q1K5N4_NEUCR</name>
<dbReference type="EMBL" id="CM002241">
    <property type="protein sequence ID" value="EAA27850.1"/>
    <property type="molecule type" value="Genomic_DNA"/>
</dbReference>
<keyword evidence="2" id="KW-1185">Reference proteome</keyword>
<gene>
    <name evidence="1" type="ORF">NCU05100</name>
</gene>